<accession>A0A4Q9DJJ3</accession>
<sequence>MRAVSKENMSLGLVLFNLFIAYLGIGLAVPVMPSIAKDMHLSGELVGYLISAFAFAQLLASPFTGVWVDRIGRKNMIVSGLFLFTVSELLFGVGNQVWILFLSRILGGVSEAFIMPAVITYIADTTAPENRAKILGYQAAAISSGFIIGPGLGGFIAELGVRAPFFFAAGFAVVAALISMLILQEPLSKEQMLSNRKMQQRTSFLAEMKKSVQSFYFVPLLIVFVLSFGVAAYEMIYSLFVDLKFGFQAKDIAVIITVDSIFGVVAQIVFFEKLINRFGEKKVIQSSLVIAAIFILVTVFVSSYWAILAVTGIVFLSCDLLRPAVTTMLTRMAGENQGFVAGMNSTYTSLGIIVGPAVSGSLIDVNIQYPYIFASIVLFAAFTMFVVWSRKKTVTSGR</sequence>
<feature type="transmembrane region" description="Helical" evidence="8">
    <location>
        <begin position="369"/>
        <end position="388"/>
    </location>
</feature>
<comment type="subcellular location">
    <subcellularLocation>
        <location evidence="1">Cell membrane</location>
        <topology evidence="1">Multi-pass membrane protein</topology>
    </subcellularLocation>
</comment>
<dbReference type="InterPro" id="IPR011701">
    <property type="entry name" value="MFS"/>
</dbReference>
<feature type="transmembrane region" description="Helical" evidence="8">
    <location>
        <begin position="135"/>
        <end position="157"/>
    </location>
</feature>
<dbReference type="OrthoDB" id="9793283at2"/>
<feature type="transmembrane region" description="Helical" evidence="8">
    <location>
        <begin position="252"/>
        <end position="271"/>
    </location>
</feature>
<evidence type="ECO:0000256" key="8">
    <source>
        <dbReference type="SAM" id="Phobius"/>
    </source>
</evidence>
<dbReference type="EMBL" id="SIRE01000019">
    <property type="protein sequence ID" value="TBL74504.1"/>
    <property type="molecule type" value="Genomic_DNA"/>
</dbReference>
<name>A0A4Q9DJJ3_9BACL</name>
<dbReference type="InterPro" id="IPR036259">
    <property type="entry name" value="MFS_trans_sf"/>
</dbReference>
<evidence type="ECO:0000313" key="10">
    <source>
        <dbReference type="EMBL" id="TBL74504.1"/>
    </source>
</evidence>
<evidence type="ECO:0000256" key="3">
    <source>
        <dbReference type="ARBA" id="ARBA00022448"/>
    </source>
</evidence>
<keyword evidence="6 8" id="KW-1133">Transmembrane helix</keyword>
<feature type="transmembrane region" description="Helical" evidence="8">
    <location>
        <begin position="307"/>
        <end position="325"/>
    </location>
</feature>
<dbReference type="InterPro" id="IPR050189">
    <property type="entry name" value="MFS_Efflux_Transporters"/>
</dbReference>
<organism evidence="10 11">
    <name type="scientific">Paenibacillus thalictri</name>
    <dbReference type="NCBI Taxonomy" id="2527873"/>
    <lineage>
        <taxon>Bacteria</taxon>
        <taxon>Bacillati</taxon>
        <taxon>Bacillota</taxon>
        <taxon>Bacilli</taxon>
        <taxon>Bacillales</taxon>
        <taxon>Paenibacillaceae</taxon>
        <taxon>Paenibacillus</taxon>
    </lineage>
</organism>
<dbReference type="InterPro" id="IPR001958">
    <property type="entry name" value="Tet-R_TetA/multi-R_MdtG-like"/>
</dbReference>
<evidence type="ECO:0000256" key="1">
    <source>
        <dbReference type="ARBA" id="ARBA00004651"/>
    </source>
</evidence>
<evidence type="ECO:0000256" key="5">
    <source>
        <dbReference type="ARBA" id="ARBA00022692"/>
    </source>
</evidence>
<feature type="transmembrane region" description="Helical" evidence="8">
    <location>
        <begin position="283"/>
        <end position="301"/>
    </location>
</feature>
<feature type="transmembrane region" description="Helical" evidence="8">
    <location>
        <begin position="12"/>
        <end position="33"/>
    </location>
</feature>
<keyword evidence="5 8" id="KW-0812">Transmembrane</keyword>
<feature type="domain" description="Major facilitator superfamily (MFS) profile" evidence="9">
    <location>
        <begin position="10"/>
        <end position="392"/>
    </location>
</feature>
<feature type="transmembrane region" description="Helical" evidence="8">
    <location>
        <begin position="80"/>
        <end position="99"/>
    </location>
</feature>
<dbReference type="PRINTS" id="PR01035">
    <property type="entry name" value="TCRTETA"/>
</dbReference>
<keyword evidence="4" id="KW-1003">Cell membrane</keyword>
<evidence type="ECO:0000256" key="2">
    <source>
        <dbReference type="ARBA" id="ARBA00007520"/>
    </source>
</evidence>
<reference evidence="10 11" key="1">
    <citation type="submission" date="2019-02" db="EMBL/GenBank/DDBJ databases">
        <title>Paenibacillus sp. nov., isolated from surface-sterilized tissue of Thalictrum simplex L.</title>
        <authorList>
            <person name="Tuo L."/>
        </authorList>
    </citation>
    <scope>NUCLEOTIDE SEQUENCE [LARGE SCALE GENOMIC DNA]</scope>
    <source>
        <strain evidence="10 11">N2SHLJ1</strain>
    </source>
</reference>
<feature type="transmembrane region" description="Helical" evidence="8">
    <location>
        <begin position="105"/>
        <end position="123"/>
    </location>
</feature>
<dbReference type="Pfam" id="PF07690">
    <property type="entry name" value="MFS_1"/>
    <property type="match status" value="1"/>
</dbReference>
<dbReference type="SUPFAM" id="SSF103473">
    <property type="entry name" value="MFS general substrate transporter"/>
    <property type="match status" value="1"/>
</dbReference>
<dbReference type="Gene3D" id="1.20.1250.20">
    <property type="entry name" value="MFS general substrate transporter like domains"/>
    <property type="match status" value="1"/>
</dbReference>
<keyword evidence="11" id="KW-1185">Reference proteome</keyword>
<dbReference type="AlphaFoldDB" id="A0A4Q9DJJ3"/>
<comment type="caution">
    <text evidence="10">The sequence shown here is derived from an EMBL/GenBank/DDBJ whole genome shotgun (WGS) entry which is preliminary data.</text>
</comment>
<proteinExistence type="inferred from homology"/>
<protein>
    <submittedName>
        <fullName evidence="10">MFS transporter</fullName>
    </submittedName>
</protein>
<evidence type="ECO:0000256" key="6">
    <source>
        <dbReference type="ARBA" id="ARBA00022989"/>
    </source>
</evidence>
<evidence type="ECO:0000313" key="11">
    <source>
        <dbReference type="Proteomes" id="UP000293142"/>
    </source>
</evidence>
<evidence type="ECO:0000256" key="4">
    <source>
        <dbReference type="ARBA" id="ARBA00022475"/>
    </source>
</evidence>
<feature type="transmembrane region" description="Helical" evidence="8">
    <location>
        <begin position="215"/>
        <end position="240"/>
    </location>
</feature>
<dbReference type="PROSITE" id="PS50850">
    <property type="entry name" value="MFS"/>
    <property type="match status" value="1"/>
</dbReference>
<keyword evidence="3" id="KW-0813">Transport</keyword>
<keyword evidence="7 8" id="KW-0472">Membrane</keyword>
<dbReference type="PANTHER" id="PTHR43124:SF3">
    <property type="entry name" value="CHLORAMPHENICOL EFFLUX PUMP RV0191"/>
    <property type="match status" value="1"/>
</dbReference>
<dbReference type="GO" id="GO:0005886">
    <property type="term" value="C:plasma membrane"/>
    <property type="evidence" value="ECO:0007669"/>
    <property type="project" value="UniProtKB-SubCell"/>
</dbReference>
<dbReference type="CDD" id="cd17325">
    <property type="entry name" value="MFS_MdtG_SLC18_like"/>
    <property type="match status" value="1"/>
</dbReference>
<dbReference type="Proteomes" id="UP000293142">
    <property type="component" value="Unassembled WGS sequence"/>
</dbReference>
<dbReference type="InterPro" id="IPR020846">
    <property type="entry name" value="MFS_dom"/>
</dbReference>
<feature type="transmembrane region" description="Helical" evidence="8">
    <location>
        <begin position="45"/>
        <end position="68"/>
    </location>
</feature>
<evidence type="ECO:0000259" key="9">
    <source>
        <dbReference type="PROSITE" id="PS50850"/>
    </source>
</evidence>
<dbReference type="PROSITE" id="PS00216">
    <property type="entry name" value="SUGAR_TRANSPORT_1"/>
    <property type="match status" value="1"/>
</dbReference>
<comment type="similarity">
    <text evidence="2">Belongs to the major facilitator superfamily. TCR/Tet family.</text>
</comment>
<dbReference type="GO" id="GO:0022857">
    <property type="term" value="F:transmembrane transporter activity"/>
    <property type="evidence" value="ECO:0007669"/>
    <property type="project" value="InterPro"/>
</dbReference>
<evidence type="ECO:0000256" key="7">
    <source>
        <dbReference type="ARBA" id="ARBA00023136"/>
    </source>
</evidence>
<dbReference type="PANTHER" id="PTHR43124">
    <property type="entry name" value="PURINE EFFLUX PUMP PBUE"/>
    <property type="match status" value="1"/>
</dbReference>
<feature type="transmembrane region" description="Helical" evidence="8">
    <location>
        <begin position="163"/>
        <end position="183"/>
    </location>
</feature>
<dbReference type="InterPro" id="IPR005829">
    <property type="entry name" value="Sugar_transporter_CS"/>
</dbReference>
<gene>
    <name evidence="10" type="ORF">EYB31_24560</name>
</gene>
<feature type="transmembrane region" description="Helical" evidence="8">
    <location>
        <begin position="346"/>
        <end position="363"/>
    </location>
</feature>